<dbReference type="AlphaFoldDB" id="A0A8J3EWZ6"/>
<protein>
    <submittedName>
        <fullName evidence="6">Segregation and condensation protein B</fullName>
    </submittedName>
</protein>
<keyword evidence="1" id="KW-0963">Cytoplasm</keyword>
<organism evidence="6 7">
    <name type="scientific">Galliscardovia ingluviei</name>
    <dbReference type="NCBI Taxonomy" id="1769422"/>
    <lineage>
        <taxon>Bacteria</taxon>
        <taxon>Bacillati</taxon>
        <taxon>Actinomycetota</taxon>
        <taxon>Actinomycetes</taxon>
        <taxon>Bifidobacteriales</taxon>
        <taxon>Bifidobacteriaceae</taxon>
        <taxon>Galliscardovia</taxon>
    </lineage>
</organism>
<dbReference type="Proteomes" id="UP000619536">
    <property type="component" value="Unassembled WGS sequence"/>
</dbReference>
<dbReference type="NCBIfam" id="TIGR00281">
    <property type="entry name" value="SMC-Scp complex subunit ScpB"/>
    <property type="match status" value="1"/>
</dbReference>
<dbReference type="SUPFAM" id="SSF46785">
    <property type="entry name" value="Winged helix' DNA-binding domain"/>
    <property type="match status" value="2"/>
</dbReference>
<dbReference type="Gene3D" id="1.10.10.10">
    <property type="entry name" value="Winged helix-like DNA-binding domain superfamily/Winged helix DNA-binding domain"/>
    <property type="match status" value="2"/>
</dbReference>
<keyword evidence="4" id="KW-0131">Cell cycle</keyword>
<keyword evidence="7" id="KW-1185">Reference proteome</keyword>
<dbReference type="GO" id="GO:0051301">
    <property type="term" value="P:cell division"/>
    <property type="evidence" value="ECO:0007669"/>
    <property type="project" value="UniProtKB-KW"/>
</dbReference>
<dbReference type="InterPro" id="IPR036390">
    <property type="entry name" value="WH_DNA-bd_sf"/>
</dbReference>
<evidence type="ECO:0000256" key="5">
    <source>
        <dbReference type="SAM" id="MobiDB-lite"/>
    </source>
</evidence>
<dbReference type="InterPro" id="IPR005234">
    <property type="entry name" value="ScpB_csome_segregation"/>
</dbReference>
<comment type="caution">
    <text evidence="6">The sequence shown here is derived from an EMBL/GenBank/DDBJ whole genome shotgun (WGS) entry which is preliminary data.</text>
</comment>
<keyword evidence="3" id="KW-0159">Chromosome partition</keyword>
<gene>
    <name evidence="6" type="ORF">GCM10007377_01730</name>
</gene>
<dbReference type="PANTHER" id="PTHR34298:SF2">
    <property type="entry name" value="SEGREGATION AND CONDENSATION PROTEIN B"/>
    <property type="match status" value="1"/>
</dbReference>
<proteinExistence type="predicted"/>
<dbReference type="InterPro" id="IPR036388">
    <property type="entry name" value="WH-like_DNA-bd_sf"/>
</dbReference>
<evidence type="ECO:0000256" key="2">
    <source>
        <dbReference type="ARBA" id="ARBA00022618"/>
    </source>
</evidence>
<dbReference type="GO" id="GO:0051304">
    <property type="term" value="P:chromosome separation"/>
    <property type="evidence" value="ECO:0007669"/>
    <property type="project" value="InterPro"/>
</dbReference>
<keyword evidence="2" id="KW-0132">Cell division</keyword>
<reference evidence="6" key="2">
    <citation type="submission" date="2020-09" db="EMBL/GenBank/DDBJ databases">
        <authorList>
            <person name="Sun Q."/>
            <person name="Sedlacek I."/>
        </authorList>
    </citation>
    <scope>NUCLEOTIDE SEQUENCE</scope>
    <source>
        <strain evidence="6">CCM 8606</strain>
    </source>
</reference>
<dbReference type="RefSeq" id="WP_188354373.1">
    <property type="nucleotide sequence ID" value="NZ_BMDH01000001.1"/>
</dbReference>
<evidence type="ECO:0000313" key="6">
    <source>
        <dbReference type="EMBL" id="GGI12592.1"/>
    </source>
</evidence>
<evidence type="ECO:0000313" key="7">
    <source>
        <dbReference type="Proteomes" id="UP000619536"/>
    </source>
</evidence>
<evidence type="ECO:0000256" key="1">
    <source>
        <dbReference type="ARBA" id="ARBA00022490"/>
    </source>
</evidence>
<evidence type="ECO:0000256" key="3">
    <source>
        <dbReference type="ARBA" id="ARBA00022829"/>
    </source>
</evidence>
<evidence type="ECO:0000256" key="4">
    <source>
        <dbReference type="ARBA" id="ARBA00023306"/>
    </source>
</evidence>
<sequence length="224" mass="24149">MSQRTDENEPSQSDELPLGLQAPGGLATAVEAVLIVAAEPQTATHLAHILEVSVDEVEQVLLQLQQEYAGNVQFDEQEQTAHITRPRGFALRHQDNTWQLVNSASTQDIVAAFISGDRTAKLSAAASETLAIIAYQQPITRAKIAAIRGVNADGVVRSLLVRGLIEEQGMDEQSHAATLVTTNEFLERLGLHSLDDLPALAPFLPQSAQEEPKMEQGTLALSNA</sequence>
<dbReference type="Pfam" id="PF04079">
    <property type="entry name" value="SMC_ScpB"/>
    <property type="match status" value="1"/>
</dbReference>
<dbReference type="EMBL" id="BMDH01000001">
    <property type="protein sequence ID" value="GGI12592.1"/>
    <property type="molecule type" value="Genomic_DNA"/>
</dbReference>
<feature type="region of interest" description="Disordered" evidence="5">
    <location>
        <begin position="1"/>
        <end position="20"/>
    </location>
</feature>
<accession>A0A8J3EWZ6</accession>
<name>A0A8J3EWZ6_9BIFI</name>
<reference evidence="6" key="1">
    <citation type="journal article" date="2014" name="Int. J. Syst. Evol. Microbiol.">
        <title>Complete genome sequence of Corynebacterium casei LMG S-19264T (=DSM 44701T), isolated from a smear-ripened cheese.</title>
        <authorList>
            <consortium name="US DOE Joint Genome Institute (JGI-PGF)"/>
            <person name="Walter F."/>
            <person name="Albersmeier A."/>
            <person name="Kalinowski J."/>
            <person name="Ruckert C."/>
        </authorList>
    </citation>
    <scope>NUCLEOTIDE SEQUENCE</scope>
    <source>
        <strain evidence="6">CCM 8606</strain>
    </source>
</reference>
<dbReference type="PANTHER" id="PTHR34298">
    <property type="entry name" value="SEGREGATION AND CONDENSATION PROTEIN B"/>
    <property type="match status" value="1"/>
</dbReference>